<comment type="caution">
    <text evidence="1">The sequence shown here is derived from an EMBL/GenBank/DDBJ whole genome shotgun (WGS) entry which is preliminary data.</text>
</comment>
<evidence type="ECO:0000313" key="1">
    <source>
        <dbReference type="EMBL" id="PFX17918.1"/>
    </source>
</evidence>
<sequence>MDQVKKLTEQDVEKCLRRYEASLSSKTCDTMADKFLHLSSKALTYFLPVDEGKLLKDLNDNFMVKRELGMISDGLSLKYGEYMAIALLTVKNVEVPFESPSVNDKEIDSICKETDYVVDKNLNEKLNEDLIEYLRRTL</sequence>
<dbReference type="EMBL" id="LSMT01000442">
    <property type="protein sequence ID" value="PFX17918.1"/>
    <property type="molecule type" value="Genomic_DNA"/>
</dbReference>
<dbReference type="Proteomes" id="UP000225706">
    <property type="component" value="Unassembled WGS sequence"/>
</dbReference>
<proteinExistence type="predicted"/>
<dbReference type="STRING" id="50429.A0A2B4RNK8"/>
<keyword evidence="2" id="KW-1185">Reference proteome</keyword>
<reference evidence="2" key="1">
    <citation type="journal article" date="2017" name="bioRxiv">
        <title>Comparative analysis of the genomes of Stylophora pistillata and Acropora digitifera provides evidence for extensive differences between species of corals.</title>
        <authorList>
            <person name="Voolstra C.R."/>
            <person name="Li Y."/>
            <person name="Liew Y.J."/>
            <person name="Baumgarten S."/>
            <person name="Zoccola D."/>
            <person name="Flot J.-F."/>
            <person name="Tambutte S."/>
            <person name="Allemand D."/>
            <person name="Aranda M."/>
        </authorList>
    </citation>
    <scope>NUCLEOTIDE SEQUENCE [LARGE SCALE GENOMIC DNA]</scope>
</reference>
<organism evidence="1 2">
    <name type="scientific">Stylophora pistillata</name>
    <name type="common">Smooth cauliflower coral</name>
    <dbReference type="NCBI Taxonomy" id="50429"/>
    <lineage>
        <taxon>Eukaryota</taxon>
        <taxon>Metazoa</taxon>
        <taxon>Cnidaria</taxon>
        <taxon>Anthozoa</taxon>
        <taxon>Hexacorallia</taxon>
        <taxon>Scleractinia</taxon>
        <taxon>Astrocoeniina</taxon>
        <taxon>Pocilloporidae</taxon>
        <taxon>Stylophora</taxon>
    </lineage>
</organism>
<dbReference type="AlphaFoldDB" id="A0A2B4RNK8"/>
<dbReference type="OrthoDB" id="10040854at2759"/>
<protein>
    <submittedName>
        <fullName evidence="1">Uncharacterized protein</fullName>
    </submittedName>
</protein>
<gene>
    <name evidence="1" type="ORF">AWC38_SpisGene17757</name>
</gene>
<name>A0A2B4RNK8_STYPI</name>
<evidence type="ECO:0000313" key="2">
    <source>
        <dbReference type="Proteomes" id="UP000225706"/>
    </source>
</evidence>
<accession>A0A2B4RNK8</accession>